<evidence type="ECO:0000313" key="1">
    <source>
        <dbReference type="EMBL" id="QJA67745.1"/>
    </source>
</evidence>
<proteinExistence type="predicted"/>
<gene>
    <name evidence="2" type="ORF">MM415A01848_0009</name>
    <name evidence="1" type="ORF">MM415B00170_0054</name>
</gene>
<dbReference type="EMBL" id="MT142151">
    <property type="protein sequence ID" value="QJA75256.1"/>
    <property type="molecule type" value="Genomic_DNA"/>
</dbReference>
<protein>
    <submittedName>
        <fullName evidence="2">Putative tail tubular protein</fullName>
    </submittedName>
</protein>
<organism evidence="2">
    <name type="scientific">viral metagenome</name>
    <dbReference type="NCBI Taxonomy" id="1070528"/>
    <lineage>
        <taxon>unclassified sequences</taxon>
        <taxon>metagenomes</taxon>
        <taxon>organismal metagenomes</taxon>
    </lineage>
</organism>
<reference evidence="2" key="1">
    <citation type="submission" date="2020-03" db="EMBL/GenBank/DDBJ databases">
        <title>The deep terrestrial virosphere.</title>
        <authorList>
            <person name="Holmfeldt K."/>
            <person name="Nilsson E."/>
            <person name="Simone D."/>
            <person name="Lopez-Fernandez M."/>
            <person name="Wu X."/>
            <person name="de Brujin I."/>
            <person name="Lundin D."/>
            <person name="Andersson A."/>
            <person name="Bertilsson S."/>
            <person name="Dopson M."/>
        </authorList>
    </citation>
    <scope>NUCLEOTIDE SEQUENCE</scope>
    <source>
        <strain evidence="2">MM415A01848</strain>
        <strain evidence="1">MM415B00170</strain>
    </source>
</reference>
<name>A0A6M3JYN7_9ZZZZ</name>
<dbReference type="AlphaFoldDB" id="A0A6M3JYN7"/>
<accession>A0A6M3JYN7</accession>
<dbReference type="EMBL" id="MT141575">
    <property type="protein sequence ID" value="QJA67745.1"/>
    <property type="molecule type" value="Genomic_DNA"/>
</dbReference>
<evidence type="ECO:0000313" key="2">
    <source>
        <dbReference type="EMBL" id="QJA75256.1"/>
    </source>
</evidence>
<sequence length="287" mass="31918">MSNTTDKLAIVNVAYVSLGHKAITSLIPSTTPDADKALIVLESVIRELMADDWYFNRKRVLLSDMTQVYKLTVDTAPTVAAFVRGATITGATSLVTCTVVDALSGTVYLVTEPSGDFTDGEVLSDGTNSVDCATGYPLSVEDLNIDQYQYGFRKPTDCLFIRGIFDIDHDKAKYAHKVEGDIIYSYYSSNCYFKYNKYLTASTDVSDVTLTPLWFHRLISAKLAYMLSANITENQKIRSKAEIDYNQAYLEAKEKNGSEEGAIDYSGHNDWADGANRELELNGSYYY</sequence>